<dbReference type="EMBL" id="LAFY01000473">
    <property type="protein sequence ID" value="KJX97549.1"/>
    <property type="molecule type" value="Genomic_DNA"/>
</dbReference>
<name>A0A0F4GJG1_9PEZI</name>
<sequence>MDLPSSFPYKAWTIRYNVIESKSASTPISTRYEKRFIVFVHGTPWSSAVYKPVISSLLAINTSYRILSYDLLGYGRSQAYGSTSPDAVSKANLPGDTSVAFQAQALAALLEHTHFSGSDGHTPPAVIAHDIAGAIVLRVHLLHGVEFSSMLLCDTNAVLPWGDGFYKLVRSQPQMFLDLPDHVFEAVVRSVVKSASCQANDVGDEWVDVLSSPWVGGASEAERKERQMSFVRQIAQADDGDVKQMLDLQVYRNVRCEVKMIWGEKDSWIPREKLEELRVRMGGTVKELVPIADAGHLVMLDQPVRFEREVFDWLSCLG</sequence>
<dbReference type="GO" id="GO:0003824">
    <property type="term" value="F:catalytic activity"/>
    <property type="evidence" value="ECO:0007669"/>
    <property type="project" value="InterPro"/>
</dbReference>
<dbReference type="OrthoDB" id="6431331at2759"/>
<reference evidence="2 3" key="1">
    <citation type="submission" date="2015-03" db="EMBL/GenBank/DDBJ databases">
        <title>RNA-seq based gene annotation and comparative genomics of four Zymoseptoria species reveal species-specific pathogenicity related genes and transposable element activity.</title>
        <authorList>
            <person name="Grandaubert J."/>
            <person name="Bhattacharyya A."/>
            <person name="Stukenbrock E.H."/>
        </authorList>
    </citation>
    <scope>NUCLEOTIDE SEQUENCE [LARGE SCALE GENOMIC DNA]</scope>
    <source>
        <strain evidence="2 3">Zb18110</strain>
    </source>
</reference>
<keyword evidence="3" id="KW-1185">Reference proteome</keyword>
<dbReference type="PANTHER" id="PTHR43689">
    <property type="entry name" value="HYDROLASE"/>
    <property type="match status" value="1"/>
</dbReference>
<dbReference type="InterPro" id="IPR029058">
    <property type="entry name" value="AB_hydrolase_fold"/>
</dbReference>
<proteinExistence type="predicted"/>
<dbReference type="AlphaFoldDB" id="A0A0F4GJG1"/>
<accession>A0A0F4GJG1</accession>
<dbReference type="Gene3D" id="3.40.50.1820">
    <property type="entry name" value="alpha/beta hydrolase"/>
    <property type="match status" value="1"/>
</dbReference>
<organism evidence="2 3">
    <name type="scientific">Zymoseptoria brevis</name>
    <dbReference type="NCBI Taxonomy" id="1047168"/>
    <lineage>
        <taxon>Eukaryota</taxon>
        <taxon>Fungi</taxon>
        <taxon>Dikarya</taxon>
        <taxon>Ascomycota</taxon>
        <taxon>Pezizomycotina</taxon>
        <taxon>Dothideomycetes</taxon>
        <taxon>Dothideomycetidae</taxon>
        <taxon>Mycosphaerellales</taxon>
        <taxon>Mycosphaerellaceae</taxon>
        <taxon>Zymoseptoria</taxon>
    </lineage>
</organism>
<gene>
    <name evidence="2" type="ORF">TI39_contig481g00028</name>
</gene>
<evidence type="ECO:0000259" key="1">
    <source>
        <dbReference type="Pfam" id="PF12697"/>
    </source>
</evidence>
<evidence type="ECO:0000313" key="3">
    <source>
        <dbReference type="Proteomes" id="UP000033647"/>
    </source>
</evidence>
<evidence type="ECO:0000313" key="2">
    <source>
        <dbReference type="EMBL" id="KJX97549.1"/>
    </source>
</evidence>
<dbReference type="InterPro" id="IPR000639">
    <property type="entry name" value="Epox_hydrolase-like"/>
</dbReference>
<protein>
    <recommendedName>
        <fullName evidence="1">AB hydrolase-1 domain-containing protein</fullName>
    </recommendedName>
</protein>
<dbReference type="Pfam" id="PF12697">
    <property type="entry name" value="Abhydrolase_6"/>
    <property type="match status" value="1"/>
</dbReference>
<dbReference type="Proteomes" id="UP000033647">
    <property type="component" value="Unassembled WGS sequence"/>
</dbReference>
<comment type="caution">
    <text evidence="2">The sequence shown here is derived from an EMBL/GenBank/DDBJ whole genome shotgun (WGS) entry which is preliminary data.</text>
</comment>
<dbReference type="PANTHER" id="PTHR43689:SF8">
    <property type="entry name" value="ALPHA_BETA-HYDROLASES SUPERFAMILY PROTEIN"/>
    <property type="match status" value="1"/>
</dbReference>
<feature type="domain" description="AB hydrolase-1" evidence="1">
    <location>
        <begin position="37"/>
        <end position="307"/>
    </location>
</feature>
<dbReference type="InterPro" id="IPR000073">
    <property type="entry name" value="AB_hydrolase_1"/>
</dbReference>
<dbReference type="SUPFAM" id="SSF53474">
    <property type="entry name" value="alpha/beta-Hydrolases"/>
    <property type="match status" value="1"/>
</dbReference>
<dbReference type="PRINTS" id="PR00412">
    <property type="entry name" value="EPOXHYDRLASE"/>
</dbReference>